<keyword evidence="1" id="KW-0472">Membrane</keyword>
<evidence type="ECO:0000256" key="1">
    <source>
        <dbReference type="SAM" id="Phobius"/>
    </source>
</evidence>
<dbReference type="KEGG" id="mpar:F7D14_08250"/>
<evidence type="ECO:0000313" key="3">
    <source>
        <dbReference type="Proteomes" id="UP000422569"/>
    </source>
</evidence>
<accession>A0A6B8M541</accession>
<dbReference type="AlphaFoldDB" id="A0A6B8M541"/>
<protein>
    <submittedName>
        <fullName evidence="2">Uncharacterized protein</fullName>
    </submittedName>
</protein>
<feature type="transmembrane region" description="Helical" evidence="1">
    <location>
        <begin position="6"/>
        <end position="25"/>
    </location>
</feature>
<sequence>MSIEAIIFFVLLLDAIGANIVVHFGSEWYMRHFRTVSRWFPPAEGWALYYLALVMWVGSLLYRAGKLL</sequence>
<dbReference type="EMBL" id="CP044331">
    <property type="protein sequence ID" value="QGM97455.1"/>
    <property type="molecule type" value="Genomic_DNA"/>
</dbReference>
<evidence type="ECO:0000313" key="2">
    <source>
        <dbReference type="EMBL" id="QGM97455.1"/>
    </source>
</evidence>
<keyword evidence="1" id="KW-1133">Transmembrane helix</keyword>
<keyword evidence="1" id="KW-0812">Transmembrane</keyword>
<gene>
    <name evidence="2" type="ORF">F7D14_08250</name>
</gene>
<proteinExistence type="predicted"/>
<keyword evidence="3" id="KW-1185">Reference proteome</keyword>
<organism evidence="2 3">
    <name type="scientific">Methylocystis parvus</name>
    <dbReference type="NCBI Taxonomy" id="134"/>
    <lineage>
        <taxon>Bacteria</taxon>
        <taxon>Pseudomonadati</taxon>
        <taxon>Pseudomonadota</taxon>
        <taxon>Alphaproteobacteria</taxon>
        <taxon>Hyphomicrobiales</taxon>
        <taxon>Methylocystaceae</taxon>
        <taxon>Methylocystis</taxon>
    </lineage>
</organism>
<reference evidence="2 3" key="1">
    <citation type="submission" date="2019-09" db="EMBL/GenBank/DDBJ databases">
        <title>Isolation and complete genome sequencing of Methylocystis species.</title>
        <authorList>
            <person name="Rumah B.L."/>
            <person name="Stead C.E."/>
            <person name="Stevens B.C."/>
            <person name="Minton N.P."/>
            <person name="Grosse-Honebrink A."/>
            <person name="Zhang Y."/>
        </authorList>
    </citation>
    <scope>NUCLEOTIDE SEQUENCE [LARGE SCALE GENOMIC DNA]</scope>
    <source>
        <strain evidence="2 3">BRCS2</strain>
    </source>
</reference>
<dbReference type="RefSeq" id="WP_016920769.1">
    <property type="nucleotide sequence ID" value="NZ_CP044331.1"/>
</dbReference>
<feature type="transmembrane region" description="Helical" evidence="1">
    <location>
        <begin position="46"/>
        <end position="65"/>
    </location>
</feature>
<name>A0A6B8M541_9HYPH</name>
<dbReference type="Proteomes" id="UP000422569">
    <property type="component" value="Chromosome"/>
</dbReference>